<gene>
    <name evidence="3" type="ORF">H5410_056858</name>
</gene>
<organism evidence="3 4">
    <name type="scientific">Solanum commersonii</name>
    <name type="common">Commerson's wild potato</name>
    <name type="synonym">Commerson's nightshade</name>
    <dbReference type="NCBI Taxonomy" id="4109"/>
    <lineage>
        <taxon>Eukaryota</taxon>
        <taxon>Viridiplantae</taxon>
        <taxon>Streptophyta</taxon>
        <taxon>Embryophyta</taxon>
        <taxon>Tracheophyta</taxon>
        <taxon>Spermatophyta</taxon>
        <taxon>Magnoliopsida</taxon>
        <taxon>eudicotyledons</taxon>
        <taxon>Gunneridae</taxon>
        <taxon>Pentapetalae</taxon>
        <taxon>asterids</taxon>
        <taxon>lamiids</taxon>
        <taxon>Solanales</taxon>
        <taxon>Solanaceae</taxon>
        <taxon>Solanoideae</taxon>
        <taxon>Solaneae</taxon>
        <taxon>Solanum</taxon>
    </lineage>
</organism>
<name>A0A9J5WNG9_SOLCO</name>
<accession>A0A9J5WNG9</accession>
<feature type="compositionally biased region" description="Low complexity" evidence="1">
    <location>
        <begin position="174"/>
        <end position="195"/>
    </location>
</feature>
<feature type="region of interest" description="Disordered" evidence="1">
    <location>
        <begin position="167"/>
        <end position="197"/>
    </location>
</feature>
<dbReference type="OrthoDB" id="1306244at2759"/>
<protein>
    <recommendedName>
        <fullName evidence="2">Putative plant transposon protein domain-containing protein</fullName>
    </recommendedName>
</protein>
<evidence type="ECO:0000259" key="2">
    <source>
        <dbReference type="Pfam" id="PF20167"/>
    </source>
</evidence>
<comment type="caution">
    <text evidence="3">The sequence shown here is derived from an EMBL/GenBank/DDBJ whole genome shotgun (WGS) entry which is preliminary data.</text>
</comment>
<proteinExistence type="predicted"/>
<dbReference type="EMBL" id="JACXVP010000011">
    <property type="protein sequence ID" value="KAG5576724.1"/>
    <property type="molecule type" value="Genomic_DNA"/>
</dbReference>
<dbReference type="PANTHER" id="PTHR33180:SF31">
    <property type="entry name" value="POLYPROTEIN PROTEIN"/>
    <property type="match status" value="1"/>
</dbReference>
<feature type="domain" description="Putative plant transposon protein" evidence="2">
    <location>
        <begin position="11"/>
        <end position="117"/>
    </location>
</feature>
<evidence type="ECO:0000313" key="4">
    <source>
        <dbReference type="Proteomes" id="UP000824120"/>
    </source>
</evidence>
<dbReference type="AlphaFoldDB" id="A0A9J5WNG9"/>
<keyword evidence="4" id="KW-1185">Reference proteome</keyword>
<sequence length="399" mass="43758">MSPNGRELDDDLKGWLALLISDTTPRWMDVGTPIEKRDLNIATKFWFSLISNPIMPSQNKSILRHPKAACLGSIMSKKRIDLGLLISQEIPMRAKQKLTSLPFPVLITELCQRAGVPRDTTRDIKVTPSSFIDIRHIEATREEVDKRRAILVDISPEVDVDSLLAEAHSPTPASEPSGTSDPSSSSQVPNASSSSQPARITQAMILNMGQLAYSADVRVTRLERSIPKMIDSAILSALTPFRASVDDLATRVVAYESKHGRTSEALALKVKVTDLRKDVDYLKSTDFTSLLQVADDENAPETSGIPLATIGDMQRGGTANEKSNAETDEKLIAPVIQTSPTETSTTAPSGSGTAIPSKERIKSVVKRSSQRVAEQFREAVLYRLMIQNTMILKANARRR</sequence>
<evidence type="ECO:0000313" key="3">
    <source>
        <dbReference type="EMBL" id="KAG5576724.1"/>
    </source>
</evidence>
<evidence type="ECO:0000256" key="1">
    <source>
        <dbReference type="SAM" id="MobiDB-lite"/>
    </source>
</evidence>
<dbReference type="Proteomes" id="UP000824120">
    <property type="component" value="Chromosome 11"/>
</dbReference>
<feature type="compositionally biased region" description="Low complexity" evidence="1">
    <location>
        <begin position="339"/>
        <end position="354"/>
    </location>
</feature>
<reference evidence="3 4" key="1">
    <citation type="submission" date="2020-09" db="EMBL/GenBank/DDBJ databases">
        <title>De no assembly of potato wild relative species, Solanum commersonii.</title>
        <authorList>
            <person name="Cho K."/>
        </authorList>
    </citation>
    <scope>NUCLEOTIDE SEQUENCE [LARGE SCALE GENOMIC DNA]</scope>
    <source>
        <strain evidence="3">LZ3.2</strain>
        <tissue evidence="3">Leaf</tissue>
    </source>
</reference>
<dbReference type="InterPro" id="IPR046796">
    <property type="entry name" value="Transposase_32_dom"/>
</dbReference>
<dbReference type="PANTHER" id="PTHR33180">
    <property type="entry name" value="PHOTOSYSTEM II CP43 REACTION CENTER PROTEIN"/>
    <property type="match status" value="1"/>
</dbReference>
<feature type="region of interest" description="Disordered" evidence="1">
    <location>
        <begin position="339"/>
        <end position="359"/>
    </location>
</feature>
<dbReference type="Pfam" id="PF20167">
    <property type="entry name" value="Transposase_32"/>
    <property type="match status" value="1"/>
</dbReference>